<reference evidence="2" key="1">
    <citation type="journal article" date="2023" name="Mol. Phylogenet. Evol.">
        <title>Genome-scale phylogeny and comparative genomics of the fungal order Sordariales.</title>
        <authorList>
            <person name="Hensen N."/>
            <person name="Bonometti L."/>
            <person name="Westerberg I."/>
            <person name="Brannstrom I.O."/>
            <person name="Guillou S."/>
            <person name="Cros-Aarteil S."/>
            <person name="Calhoun S."/>
            <person name="Haridas S."/>
            <person name="Kuo A."/>
            <person name="Mondo S."/>
            <person name="Pangilinan J."/>
            <person name="Riley R."/>
            <person name="LaButti K."/>
            <person name="Andreopoulos B."/>
            <person name="Lipzen A."/>
            <person name="Chen C."/>
            <person name="Yan M."/>
            <person name="Daum C."/>
            <person name="Ng V."/>
            <person name="Clum A."/>
            <person name="Steindorff A."/>
            <person name="Ohm R.A."/>
            <person name="Martin F."/>
            <person name="Silar P."/>
            <person name="Natvig D.O."/>
            <person name="Lalanne C."/>
            <person name="Gautier V."/>
            <person name="Ament-Velasquez S.L."/>
            <person name="Kruys A."/>
            <person name="Hutchinson M.I."/>
            <person name="Powell A.J."/>
            <person name="Barry K."/>
            <person name="Miller A.N."/>
            <person name="Grigoriev I.V."/>
            <person name="Debuchy R."/>
            <person name="Gladieux P."/>
            <person name="Hiltunen Thoren M."/>
            <person name="Johannesson H."/>
        </authorList>
    </citation>
    <scope>NUCLEOTIDE SEQUENCE</scope>
    <source>
        <strain evidence="2">CBS 508.74</strain>
    </source>
</reference>
<sequence length="177" mass="19495">MCLAIAFLETSGSFAAPCSSSSANRIYRSLVFVWGSKFPYLPGHGVQLSLPYFLDGKSKTDKTATSPIFHPPPGPEERLRQHVSGDCRGQGTPILLGDFHGCAENTDSLNSSFRFTVSARLDGWWYPRASVPRYLGCPFRSPLSRPTANWPNQDAWSQLQPWEPAQGIMNLLEGTGC</sequence>
<dbReference type="AlphaFoldDB" id="A0AAN6THP2"/>
<name>A0AAN6THP2_9PEZI</name>
<evidence type="ECO:0000313" key="2">
    <source>
        <dbReference type="EMBL" id="KAK4114615.1"/>
    </source>
</evidence>
<keyword evidence="1" id="KW-0732">Signal</keyword>
<gene>
    <name evidence="2" type="ORF">N656DRAFT_537279</name>
</gene>
<dbReference type="Proteomes" id="UP001302812">
    <property type="component" value="Unassembled WGS sequence"/>
</dbReference>
<proteinExistence type="predicted"/>
<protein>
    <submittedName>
        <fullName evidence="2">Uncharacterized protein</fullName>
    </submittedName>
</protein>
<dbReference type="GeneID" id="89934114"/>
<feature type="signal peptide" evidence="1">
    <location>
        <begin position="1"/>
        <end position="15"/>
    </location>
</feature>
<dbReference type="RefSeq" id="XP_064672185.1">
    <property type="nucleotide sequence ID" value="XM_064809990.1"/>
</dbReference>
<reference evidence="2" key="2">
    <citation type="submission" date="2023-05" db="EMBL/GenBank/DDBJ databases">
        <authorList>
            <consortium name="Lawrence Berkeley National Laboratory"/>
            <person name="Steindorff A."/>
            <person name="Hensen N."/>
            <person name="Bonometti L."/>
            <person name="Westerberg I."/>
            <person name="Brannstrom I.O."/>
            <person name="Guillou S."/>
            <person name="Cros-Aarteil S."/>
            <person name="Calhoun S."/>
            <person name="Haridas S."/>
            <person name="Kuo A."/>
            <person name="Mondo S."/>
            <person name="Pangilinan J."/>
            <person name="Riley R."/>
            <person name="Labutti K."/>
            <person name="Andreopoulos B."/>
            <person name="Lipzen A."/>
            <person name="Chen C."/>
            <person name="Yanf M."/>
            <person name="Daum C."/>
            <person name="Ng V."/>
            <person name="Clum A."/>
            <person name="Ohm R."/>
            <person name="Martin F."/>
            <person name="Silar P."/>
            <person name="Natvig D."/>
            <person name="Lalanne C."/>
            <person name="Gautier V."/>
            <person name="Ament-Velasquez S.L."/>
            <person name="Kruys A."/>
            <person name="Hutchinson M.I."/>
            <person name="Powell A.J."/>
            <person name="Barry K."/>
            <person name="Miller A.N."/>
            <person name="Grigoriev I.V."/>
            <person name="Debuchy R."/>
            <person name="Gladieux P."/>
            <person name="Thoren M.H."/>
            <person name="Johannesson H."/>
        </authorList>
    </citation>
    <scope>NUCLEOTIDE SEQUENCE</scope>
    <source>
        <strain evidence="2">CBS 508.74</strain>
    </source>
</reference>
<dbReference type="EMBL" id="MU853336">
    <property type="protein sequence ID" value="KAK4114615.1"/>
    <property type="molecule type" value="Genomic_DNA"/>
</dbReference>
<evidence type="ECO:0000313" key="3">
    <source>
        <dbReference type="Proteomes" id="UP001302812"/>
    </source>
</evidence>
<feature type="chain" id="PRO_5042888825" evidence="1">
    <location>
        <begin position="16"/>
        <end position="177"/>
    </location>
</feature>
<comment type="caution">
    <text evidence="2">The sequence shown here is derived from an EMBL/GenBank/DDBJ whole genome shotgun (WGS) entry which is preliminary data.</text>
</comment>
<organism evidence="2 3">
    <name type="scientific">Canariomyces notabilis</name>
    <dbReference type="NCBI Taxonomy" id="2074819"/>
    <lineage>
        <taxon>Eukaryota</taxon>
        <taxon>Fungi</taxon>
        <taxon>Dikarya</taxon>
        <taxon>Ascomycota</taxon>
        <taxon>Pezizomycotina</taxon>
        <taxon>Sordariomycetes</taxon>
        <taxon>Sordariomycetidae</taxon>
        <taxon>Sordariales</taxon>
        <taxon>Chaetomiaceae</taxon>
        <taxon>Canariomyces</taxon>
    </lineage>
</organism>
<evidence type="ECO:0000256" key="1">
    <source>
        <dbReference type="SAM" id="SignalP"/>
    </source>
</evidence>
<accession>A0AAN6THP2</accession>
<keyword evidence="3" id="KW-1185">Reference proteome</keyword>